<dbReference type="AlphaFoldDB" id="A0A812TR18"/>
<reference evidence="2" key="1">
    <citation type="submission" date="2021-02" db="EMBL/GenBank/DDBJ databases">
        <authorList>
            <person name="Dougan E. K."/>
            <person name="Rhodes N."/>
            <person name="Thang M."/>
            <person name="Chan C."/>
        </authorList>
    </citation>
    <scope>NUCLEOTIDE SEQUENCE</scope>
</reference>
<evidence type="ECO:0000256" key="1">
    <source>
        <dbReference type="SAM" id="MobiDB-lite"/>
    </source>
</evidence>
<accession>A0A812TR18</accession>
<gene>
    <name evidence="2" type="primary">ANKRD17</name>
    <name evidence="2" type="ORF">SNAT2548_LOCUS29848</name>
</gene>
<organism evidence="2 3">
    <name type="scientific">Symbiodinium natans</name>
    <dbReference type="NCBI Taxonomy" id="878477"/>
    <lineage>
        <taxon>Eukaryota</taxon>
        <taxon>Sar</taxon>
        <taxon>Alveolata</taxon>
        <taxon>Dinophyceae</taxon>
        <taxon>Suessiales</taxon>
        <taxon>Symbiodiniaceae</taxon>
        <taxon>Symbiodinium</taxon>
    </lineage>
</organism>
<keyword evidence="3" id="KW-1185">Reference proteome</keyword>
<sequence>MTRPYPAAETAPVEAADVLVPPESSPMQERDVAAEAPAAPDLLLPNAVIAIRPGGSPRPASKSDRMVETKALVDRMLELRKSHGLDLWMEVFEVFDLVQDVDLKFLESKKRAIALRLHPDKVDDQMAKYCGGRDRVYEAYYFLDEAFDQAKAWLKEHGQGNT</sequence>
<proteinExistence type="predicted"/>
<evidence type="ECO:0000313" key="3">
    <source>
        <dbReference type="Proteomes" id="UP000604046"/>
    </source>
</evidence>
<comment type="caution">
    <text evidence="2">The sequence shown here is derived from an EMBL/GenBank/DDBJ whole genome shotgun (WGS) entry which is preliminary data.</text>
</comment>
<evidence type="ECO:0000313" key="2">
    <source>
        <dbReference type="EMBL" id="CAE7532678.1"/>
    </source>
</evidence>
<protein>
    <submittedName>
        <fullName evidence="2">ANKRD17 protein</fullName>
    </submittedName>
</protein>
<dbReference type="OrthoDB" id="441397at2759"/>
<dbReference type="EMBL" id="CAJNDS010002579">
    <property type="protein sequence ID" value="CAE7532678.1"/>
    <property type="molecule type" value="Genomic_DNA"/>
</dbReference>
<name>A0A812TR18_9DINO</name>
<dbReference type="Proteomes" id="UP000604046">
    <property type="component" value="Unassembled WGS sequence"/>
</dbReference>
<feature type="region of interest" description="Disordered" evidence="1">
    <location>
        <begin position="1"/>
        <end position="27"/>
    </location>
</feature>